<dbReference type="InterPro" id="IPR018768">
    <property type="entry name" value="DUF2344"/>
</dbReference>
<dbReference type="Proteomes" id="UP000011863">
    <property type="component" value="Chromosome"/>
</dbReference>
<evidence type="ECO:0000313" key="2">
    <source>
        <dbReference type="EMBL" id="BAN02157.1"/>
    </source>
</evidence>
<gene>
    <name evidence="2" type="ORF">YM304_18430</name>
</gene>
<reference evidence="2 3" key="1">
    <citation type="journal article" date="2013" name="Int. J. Syst. Evol. Microbiol.">
        <title>Ilumatobacter nonamiense sp. nov. and Ilumatobacter coccineum sp. nov., isolated from seashore sand.</title>
        <authorList>
            <person name="Matsumoto A."/>
            <person name="Kasai H."/>
            <person name="Matsuo Y."/>
            <person name="Shizuri Y."/>
            <person name="Ichikawa N."/>
            <person name="Fujita N."/>
            <person name="Omura S."/>
            <person name="Takahashi Y."/>
        </authorList>
    </citation>
    <scope>NUCLEOTIDE SEQUENCE [LARGE SCALE GENOMIC DNA]</scope>
    <source>
        <strain evidence="3">NBRC 103263 / KCTC 29153 / YM16-304</strain>
    </source>
</reference>
<dbReference type="NCBIfam" id="TIGR03936">
    <property type="entry name" value="sam_1_link_chp"/>
    <property type="match status" value="1"/>
</dbReference>
<feature type="domain" description="DUF2344" evidence="1">
    <location>
        <begin position="2"/>
        <end position="180"/>
    </location>
</feature>
<proteinExistence type="predicted"/>
<name>A0A6C7E5R7_ILUCY</name>
<dbReference type="KEGG" id="aym:YM304_18430"/>
<organism evidence="2 3">
    <name type="scientific">Ilumatobacter coccineus (strain NBRC 103263 / KCTC 29153 / YM16-304)</name>
    <dbReference type="NCBI Taxonomy" id="1313172"/>
    <lineage>
        <taxon>Bacteria</taxon>
        <taxon>Bacillati</taxon>
        <taxon>Actinomycetota</taxon>
        <taxon>Acidimicrobiia</taxon>
        <taxon>Acidimicrobiales</taxon>
        <taxon>Ilumatobacteraceae</taxon>
        <taxon>Ilumatobacter</taxon>
    </lineage>
</organism>
<dbReference type="EMBL" id="AP012057">
    <property type="protein sequence ID" value="BAN02157.1"/>
    <property type="molecule type" value="Genomic_DNA"/>
</dbReference>
<sequence>MRLRVRYSKLGKVRFVSHRDGARLWERALRRVDLPVAYTEGFTPRPKLSFGLALPTGAESVAEYIDIDLAKGADIDPAASDWGDWTTSLGESLSDALPVGIDVARVVDRDPSTGSLQEQVTSTTWEMTGPGIDPELLDSATQRLLAADELLVERERKGQRRTDDVRPLIRDLRPDDTGHKLVAELVTIGRALRPAELATMVFPGIDAVGVRVLRTHQWIESDGVRREVIPLDADLALDRGLSA</sequence>
<dbReference type="Pfam" id="PF10105">
    <property type="entry name" value="DUF2344"/>
    <property type="match status" value="1"/>
</dbReference>
<dbReference type="AlphaFoldDB" id="A0A6C7E5R7"/>
<evidence type="ECO:0000313" key="3">
    <source>
        <dbReference type="Proteomes" id="UP000011863"/>
    </source>
</evidence>
<dbReference type="RefSeq" id="WP_015441404.1">
    <property type="nucleotide sequence ID" value="NC_020520.1"/>
</dbReference>
<evidence type="ECO:0000259" key="1">
    <source>
        <dbReference type="Pfam" id="PF10105"/>
    </source>
</evidence>
<protein>
    <recommendedName>
        <fullName evidence="1">DUF2344 domain-containing protein</fullName>
    </recommendedName>
</protein>
<accession>A0A6C7E5R7</accession>
<keyword evidence="3" id="KW-1185">Reference proteome</keyword>